<comment type="caution">
    <text evidence="7">The sequence shown here is derived from an EMBL/GenBank/DDBJ whole genome shotgun (WGS) entry which is preliminary data.</text>
</comment>
<evidence type="ECO:0000256" key="1">
    <source>
        <dbReference type="ARBA" id="ARBA00004651"/>
    </source>
</evidence>
<dbReference type="Pfam" id="PF02417">
    <property type="entry name" value="Chromate_transp"/>
    <property type="match status" value="1"/>
</dbReference>
<comment type="subcellular location">
    <subcellularLocation>
        <location evidence="1">Cell membrane</location>
        <topology evidence="1">Multi-pass membrane protein</topology>
    </subcellularLocation>
</comment>
<evidence type="ECO:0000256" key="4">
    <source>
        <dbReference type="ARBA" id="ARBA00022692"/>
    </source>
</evidence>
<reference evidence="7 8" key="1">
    <citation type="submission" date="2015-12" db="EMBL/GenBank/DDBJ databases">
        <title>Draft genome sequence of Mesorhizobium sp. UFLA 01-765, a multitolerant efficient symbiont and plant-growth promoting strain isolated from Zn-mining soil using Leucaena leucocephala as a trap plant.</title>
        <authorList>
            <person name="Rangel W.M."/>
            <person name="Thijs S."/>
            <person name="Longatti S.M."/>
            <person name="Moreira F.M."/>
            <person name="Weyens N."/>
            <person name="Vangronsveld J."/>
            <person name="Van Hamme J.D."/>
            <person name="Bottos E.M."/>
            <person name="Rineau F."/>
        </authorList>
    </citation>
    <scope>NUCLEOTIDE SEQUENCE [LARGE SCALE GENOMIC DNA]</scope>
    <source>
        <strain evidence="7 8">UFLA 01-765</strain>
    </source>
</reference>
<dbReference type="EMBL" id="LPWA01000068">
    <property type="protein sequence ID" value="KUM27791.1"/>
    <property type="molecule type" value="Genomic_DNA"/>
</dbReference>
<evidence type="ECO:0000256" key="5">
    <source>
        <dbReference type="ARBA" id="ARBA00022989"/>
    </source>
</evidence>
<evidence type="ECO:0000256" key="6">
    <source>
        <dbReference type="ARBA" id="ARBA00023136"/>
    </source>
</evidence>
<sequence>MPEPARESVSRAGSAWEVLAAFTKLGVTSFGGPIAHLGYFRDELVTRRSGERDPFLKGAMP</sequence>
<gene>
    <name evidence="7" type="ORF">AU467_15525</name>
</gene>
<comment type="similarity">
    <text evidence="2">Belongs to the chromate ion transporter (CHR) (TC 2.A.51) family.</text>
</comment>
<dbReference type="InterPro" id="IPR003370">
    <property type="entry name" value="Chromate_transpt"/>
</dbReference>
<keyword evidence="4" id="KW-0812">Transmembrane</keyword>
<dbReference type="GO" id="GO:0005886">
    <property type="term" value="C:plasma membrane"/>
    <property type="evidence" value="ECO:0007669"/>
    <property type="project" value="UniProtKB-SubCell"/>
</dbReference>
<keyword evidence="6" id="KW-0472">Membrane</keyword>
<protein>
    <recommendedName>
        <fullName evidence="9">Chromate transporter</fullName>
    </recommendedName>
</protein>
<evidence type="ECO:0000313" key="8">
    <source>
        <dbReference type="Proteomes" id="UP000053176"/>
    </source>
</evidence>
<keyword evidence="3" id="KW-1003">Cell membrane</keyword>
<keyword evidence="5" id="KW-1133">Transmembrane helix</keyword>
<evidence type="ECO:0000256" key="3">
    <source>
        <dbReference type="ARBA" id="ARBA00022475"/>
    </source>
</evidence>
<accession>A0A101KVM0</accession>
<dbReference type="GO" id="GO:0015109">
    <property type="term" value="F:chromate transmembrane transporter activity"/>
    <property type="evidence" value="ECO:0007669"/>
    <property type="project" value="InterPro"/>
</dbReference>
<organism evidence="7 8">
    <name type="scientific">Rhizobium loti</name>
    <name type="common">Mesorhizobium loti</name>
    <dbReference type="NCBI Taxonomy" id="381"/>
    <lineage>
        <taxon>Bacteria</taxon>
        <taxon>Pseudomonadati</taxon>
        <taxon>Pseudomonadota</taxon>
        <taxon>Alphaproteobacteria</taxon>
        <taxon>Hyphomicrobiales</taxon>
        <taxon>Phyllobacteriaceae</taxon>
        <taxon>Mesorhizobium</taxon>
    </lineage>
</organism>
<evidence type="ECO:0008006" key="9">
    <source>
        <dbReference type="Google" id="ProtNLM"/>
    </source>
</evidence>
<evidence type="ECO:0000313" key="7">
    <source>
        <dbReference type="EMBL" id="KUM27791.1"/>
    </source>
</evidence>
<dbReference type="Proteomes" id="UP000053176">
    <property type="component" value="Unassembled WGS sequence"/>
</dbReference>
<proteinExistence type="inferred from homology"/>
<name>A0A101KVM0_RHILI</name>
<dbReference type="AlphaFoldDB" id="A0A101KVM0"/>
<evidence type="ECO:0000256" key="2">
    <source>
        <dbReference type="ARBA" id="ARBA00005262"/>
    </source>
</evidence>